<reference evidence="1 2" key="2">
    <citation type="journal article" date="2022" name="Mol. Ecol. Resour.">
        <title>The genomes of chicory, endive, great burdock and yacon provide insights into Asteraceae paleo-polyploidization history and plant inulin production.</title>
        <authorList>
            <person name="Fan W."/>
            <person name="Wang S."/>
            <person name="Wang H."/>
            <person name="Wang A."/>
            <person name="Jiang F."/>
            <person name="Liu H."/>
            <person name="Zhao H."/>
            <person name="Xu D."/>
            <person name="Zhang Y."/>
        </authorList>
    </citation>
    <scope>NUCLEOTIDE SEQUENCE [LARGE SCALE GENOMIC DNA]</scope>
    <source>
        <strain evidence="2">cv. Yunnan</strain>
        <tissue evidence="1">Leaves</tissue>
    </source>
</reference>
<proteinExistence type="predicted"/>
<gene>
    <name evidence="1" type="ORF">L1987_23252</name>
</gene>
<dbReference type="EMBL" id="CM042025">
    <property type="protein sequence ID" value="KAI3807326.1"/>
    <property type="molecule type" value="Genomic_DNA"/>
</dbReference>
<organism evidence="1 2">
    <name type="scientific">Smallanthus sonchifolius</name>
    <dbReference type="NCBI Taxonomy" id="185202"/>
    <lineage>
        <taxon>Eukaryota</taxon>
        <taxon>Viridiplantae</taxon>
        <taxon>Streptophyta</taxon>
        <taxon>Embryophyta</taxon>
        <taxon>Tracheophyta</taxon>
        <taxon>Spermatophyta</taxon>
        <taxon>Magnoliopsida</taxon>
        <taxon>eudicotyledons</taxon>
        <taxon>Gunneridae</taxon>
        <taxon>Pentapetalae</taxon>
        <taxon>asterids</taxon>
        <taxon>campanulids</taxon>
        <taxon>Asterales</taxon>
        <taxon>Asteraceae</taxon>
        <taxon>Asteroideae</taxon>
        <taxon>Heliantheae alliance</taxon>
        <taxon>Millerieae</taxon>
        <taxon>Smallanthus</taxon>
    </lineage>
</organism>
<protein>
    <submittedName>
        <fullName evidence="1">Uncharacterized protein</fullName>
    </submittedName>
</protein>
<sequence length="195" mass="21148">MKVGNYGWRVYEGPTLFSPQQPFGGNTSADSINPIFPVMGYSHYDVKKNEGSASITGGRDYRSNTDPCMYGRSICNCHVGGSETPRNSGNFTSNKIPFTCASDSPLPCSIVPESSFPALGYNFSFGQDNNEDVYLLTSSGVYKIVAPSRCNYACAIKKKTTDPDQNSMSSPLSANMLKGSIKNLMFLLVVCLLLV</sequence>
<keyword evidence="2" id="KW-1185">Reference proteome</keyword>
<evidence type="ECO:0000313" key="1">
    <source>
        <dbReference type="EMBL" id="KAI3807326.1"/>
    </source>
</evidence>
<reference evidence="2" key="1">
    <citation type="journal article" date="2022" name="Mol. Ecol. Resour.">
        <title>The genomes of chicory, endive, great burdock and yacon provide insights into Asteraceae palaeo-polyploidization history and plant inulin production.</title>
        <authorList>
            <person name="Fan W."/>
            <person name="Wang S."/>
            <person name="Wang H."/>
            <person name="Wang A."/>
            <person name="Jiang F."/>
            <person name="Liu H."/>
            <person name="Zhao H."/>
            <person name="Xu D."/>
            <person name="Zhang Y."/>
        </authorList>
    </citation>
    <scope>NUCLEOTIDE SEQUENCE [LARGE SCALE GENOMIC DNA]</scope>
    <source>
        <strain evidence="2">cv. Yunnan</strain>
    </source>
</reference>
<name>A0ACB9IIL3_9ASTR</name>
<evidence type="ECO:0000313" key="2">
    <source>
        <dbReference type="Proteomes" id="UP001056120"/>
    </source>
</evidence>
<dbReference type="Proteomes" id="UP001056120">
    <property type="component" value="Linkage Group LG08"/>
</dbReference>
<accession>A0ACB9IIL3</accession>
<comment type="caution">
    <text evidence="1">The sequence shown here is derived from an EMBL/GenBank/DDBJ whole genome shotgun (WGS) entry which is preliminary data.</text>
</comment>